<comment type="function">
    <text evidence="2">Repressor of jasmonate responses.</text>
</comment>
<dbReference type="SMART" id="SM00979">
    <property type="entry name" value="TIFY"/>
    <property type="match status" value="1"/>
</dbReference>
<dbReference type="OrthoDB" id="1934352at2759"/>
<keyword evidence="2" id="KW-1184">Jasmonic acid signaling pathway</keyword>
<dbReference type="GO" id="GO:0005634">
    <property type="term" value="C:nucleus"/>
    <property type="evidence" value="ECO:0007669"/>
    <property type="project" value="UniProtKB-SubCell"/>
</dbReference>
<dbReference type="KEGG" id="dzi:111305223"/>
<dbReference type="PROSITE" id="PS51320">
    <property type="entry name" value="TIFY"/>
    <property type="match status" value="1"/>
</dbReference>
<evidence type="ECO:0000256" key="1">
    <source>
        <dbReference type="ARBA" id="ARBA00008614"/>
    </source>
</evidence>
<dbReference type="GeneID" id="111305223"/>
<dbReference type="AlphaFoldDB" id="A0A6P6A0G7"/>
<comment type="similarity">
    <text evidence="1 2">Belongs to the TIFY/JAZ family.</text>
</comment>
<gene>
    <name evidence="6" type="primary">LOC111305223</name>
</gene>
<comment type="domain">
    <text evidence="2">The jas domain is required for interaction with COI1.</text>
</comment>
<proteinExistence type="inferred from homology"/>
<evidence type="ECO:0000259" key="4">
    <source>
        <dbReference type="PROSITE" id="PS51320"/>
    </source>
</evidence>
<dbReference type="InterPro" id="IPR010399">
    <property type="entry name" value="Tify_dom"/>
</dbReference>
<sequence length="354" mass="39391">MSLGETVPRSPLDKPLNQLTEDDISQVTREDCRRYLKEKGMRRPSWNKSQAIQQVISLKTLLETTSDWDAVEARKKLYTPCPENPPRVASDSTVLPNGTTHHDGSSVPVSKSVPSPRLDPSKSDFSGDNAGRTVISGDDSVSPRTADLAKEPAGQMTIFYCGKVNVYDDMPGCKAETILQIAASPVSLPWETLADQRTTPWSIPCHLQTAGVKISPCWPMVILPSLQTVKAAENCQFPREESNVSLEDSHDGPTTRKALVQRYLEKRKDRYKNKRKLASSSSPTLDIYLNQVGDKFSNEQLKQSKPHSSSRAQEPYTPLQCSSIENFPKIAILTTHSDAKGEMIYLFHTLLVFM</sequence>
<feature type="domain" description="Tify" evidence="4">
    <location>
        <begin position="149"/>
        <end position="184"/>
    </location>
</feature>
<feature type="compositionally biased region" description="Low complexity" evidence="3">
    <location>
        <begin position="105"/>
        <end position="116"/>
    </location>
</feature>
<evidence type="ECO:0000256" key="2">
    <source>
        <dbReference type="RuleBase" id="RU369065"/>
    </source>
</evidence>
<dbReference type="Proteomes" id="UP000515121">
    <property type="component" value="Unplaced"/>
</dbReference>
<protein>
    <recommendedName>
        <fullName evidence="2">Protein TIFY</fullName>
    </recommendedName>
    <alternativeName>
        <fullName evidence="2">Jasmonate ZIM domain-containing protein</fullName>
    </alternativeName>
</protein>
<name>A0A6P6A0G7_DURZI</name>
<comment type="subcellular location">
    <subcellularLocation>
        <location evidence="2">Nucleus</location>
    </subcellularLocation>
</comment>
<feature type="region of interest" description="Disordered" evidence="3">
    <location>
        <begin position="1"/>
        <end position="25"/>
    </location>
</feature>
<accession>A0A6P6A0G7</accession>
<evidence type="ECO:0000256" key="3">
    <source>
        <dbReference type="SAM" id="MobiDB-lite"/>
    </source>
</evidence>
<organism evidence="5 6">
    <name type="scientific">Durio zibethinus</name>
    <name type="common">Durian</name>
    <dbReference type="NCBI Taxonomy" id="66656"/>
    <lineage>
        <taxon>Eukaryota</taxon>
        <taxon>Viridiplantae</taxon>
        <taxon>Streptophyta</taxon>
        <taxon>Embryophyta</taxon>
        <taxon>Tracheophyta</taxon>
        <taxon>Spermatophyta</taxon>
        <taxon>Magnoliopsida</taxon>
        <taxon>eudicotyledons</taxon>
        <taxon>Gunneridae</taxon>
        <taxon>Pentapetalae</taxon>
        <taxon>rosids</taxon>
        <taxon>malvids</taxon>
        <taxon>Malvales</taxon>
        <taxon>Malvaceae</taxon>
        <taxon>Helicteroideae</taxon>
        <taxon>Durio</taxon>
    </lineage>
</organism>
<dbReference type="GO" id="GO:0031347">
    <property type="term" value="P:regulation of defense response"/>
    <property type="evidence" value="ECO:0007669"/>
    <property type="project" value="UniProtKB-UniRule"/>
</dbReference>
<reference evidence="6" key="1">
    <citation type="submission" date="2025-08" db="UniProtKB">
        <authorList>
            <consortium name="RefSeq"/>
        </authorList>
    </citation>
    <scope>IDENTIFICATION</scope>
    <source>
        <tissue evidence="6">Fruit stalk</tissue>
    </source>
</reference>
<keyword evidence="5" id="KW-1185">Reference proteome</keyword>
<dbReference type="RefSeq" id="XP_022758282.1">
    <property type="nucleotide sequence ID" value="XM_022902547.1"/>
</dbReference>
<keyword evidence="2" id="KW-0539">Nucleus</keyword>
<dbReference type="PANTHER" id="PTHR33077:SF60">
    <property type="entry name" value="TIFY DOMAIN-CONTAINING PROTEIN"/>
    <property type="match status" value="1"/>
</dbReference>
<dbReference type="Pfam" id="PF06200">
    <property type="entry name" value="tify"/>
    <property type="match status" value="1"/>
</dbReference>
<dbReference type="InterPro" id="IPR040390">
    <property type="entry name" value="TIFY/JAZ"/>
</dbReference>
<dbReference type="PANTHER" id="PTHR33077">
    <property type="entry name" value="PROTEIN TIFY 4A-RELATED-RELATED"/>
    <property type="match status" value="1"/>
</dbReference>
<dbReference type="GO" id="GO:0009611">
    <property type="term" value="P:response to wounding"/>
    <property type="evidence" value="ECO:0007669"/>
    <property type="project" value="UniProtKB-UniRule"/>
</dbReference>
<evidence type="ECO:0000313" key="6">
    <source>
        <dbReference type="RefSeq" id="XP_022758282.1"/>
    </source>
</evidence>
<feature type="region of interest" description="Disordered" evidence="3">
    <location>
        <begin position="78"/>
        <end position="147"/>
    </location>
</feature>
<dbReference type="GO" id="GO:2000022">
    <property type="term" value="P:regulation of jasmonic acid mediated signaling pathway"/>
    <property type="evidence" value="ECO:0007669"/>
    <property type="project" value="UniProtKB-UniRule"/>
</dbReference>
<feature type="compositionally biased region" description="Polar residues" evidence="3">
    <location>
        <begin position="90"/>
        <end position="99"/>
    </location>
</feature>
<evidence type="ECO:0000313" key="5">
    <source>
        <dbReference type="Proteomes" id="UP000515121"/>
    </source>
</evidence>